<dbReference type="InterPro" id="IPR008906">
    <property type="entry name" value="HATC_C_dom"/>
</dbReference>
<feature type="domain" description="BED-type" evidence="8">
    <location>
        <begin position="44"/>
        <end position="103"/>
    </location>
</feature>
<dbReference type="InterPro" id="IPR012337">
    <property type="entry name" value="RNaseH-like_sf"/>
</dbReference>
<dbReference type="InterPro" id="IPR003656">
    <property type="entry name" value="Znf_BED"/>
</dbReference>
<evidence type="ECO:0000256" key="2">
    <source>
        <dbReference type="ARBA" id="ARBA00022723"/>
    </source>
</evidence>
<name>A0A1E3PUR2_LIPST</name>
<keyword evidence="3 7" id="KW-0863">Zinc-finger</keyword>
<dbReference type="Pfam" id="PF05699">
    <property type="entry name" value="Dimer_Tnp_hAT"/>
    <property type="match status" value="1"/>
</dbReference>
<dbReference type="GO" id="GO:0003677">
    <property type="term" value="F:DNA binding"/>
    <property type="evidence" value="ECO:0007669"/>
    <property type="project" value="UniProtKB-KW"/>
</dbReference>
<dbReference type="STRING" id="675824.A0A1E3PUR2"/>
<dbReference type="AlphaFoldDB" id="A0A1E3PUR2"/>
<keyword evidence="5" id="KW-0238">DNA-binding</keyword>
<gene>
    <name evidence="9" type="ORF">LIPSTDRAFT_202958</name>
</gene>
<reference evidence="9 10" key="1">
    <citation type="journal article" date="2016" name="Proc. Natl. Acad. Sci. U.S.A.">
        <title>Comparative genomics of biotechnologically important yeasts.</title>
        <authorList>
            <person name="Riley R."/>
            <person name="Haridas S."/>
            <person name="Wolfe K.H."/>
            <person name="Lopes M.R."/>
            <person name="Hittinger C.T."/>
            <person name="Goeker M."/>
            <person name="Salamov A.A."/>
            <person name="Wisecaver J.H."/>
            <person name="Long T.M."/>
            <person name="Calvey C.H."/>
            <person name="Aerts A.L."/>
            <person name="Barry K.W."/>
            <person name="Choi C."/>
            <person name="Clum A."/>
            <person name="Coughlan A.Y."/>
            <person name="Deshpande S."/>
            <person name="Douglass A.P."/>
            <person name="Hanson S.J."/>
            <person name="Klenk H.-P."/>
            <person name="LaButti K.M."/>
            <person name="Lapidus A."/>
            <person name="Lindquist E.A."/>
            <person name="Lipzen A.M."/>
            <person name="Meier-Kolthoff J.P."/>
            <person name="Ohm R.A."/>
            <person name="Otillar R.P."/>
            <person name="Pangilinan J.L."/>
            <person name="Peng Y."/>
            <person name="Rokas A."/>
            <person name="Rosa C.A."/>
            <person name="Scheuner C."/>
            <person name="Sibirny A.A."/>
            <person name="Slot J.C."/>
            <person name="Stielow J.B."/>
            <person name="Sun H."/>
            <person name="Kurtzman C.P."/>
            <person name="Blackwell M."/>
            <person name="Grigoriev I.V."/>
            <person name="Jeffries T.W."/>
        </authorList>
    </citation>
    <scope>NUCLEOTIDE SEQUENCE [LARGE SCALE GENOMIC DNA]</scope>
    <source>
        <strain evidence="9 10">NRRL Y-11557</strain>
    </source>
</reference>
<evidence type="ECO:0000256" key="6">
    <source>
        <dbReference type="ARBA" id="ARBA00023242"/>
    </source>
</evidence>
<evidence type="ECO:0000259" key="8">
    <source>
        <dbReference type="PROSITE" id="PS50808"/>
    </source>
</evidence>
<dbReference type="GO" id="GO:0046983">
    <property type="term" value="F:protein dimerization activity"/>
    <property type="evidence" value="ECO:0007669"/>
    <property type="project" value="InterPro"/>
</dbReference>
<dbReference type="SUPFAM" id="SSF53098">
    <property type="entry name" value="Ribonuclease H-like"/>
    <property type="match status" value="1"/>
</dbReference>
<evidence type="ECO:0000256" key="5">
    <source>
        <dbReference type="ARBA" id="ARBA00023125"/>
    </source>
</evidence>
<proteinExistence type="predicted"/>
<keyword evidence="6" id="KW-0539">Nucleus</keyword>
<evidence type="ECO:0000256" key="7">
    <source>
        <dbReference type="PROSITE-ProRule" id="PRU00027"/>
    </source>
</evidence>
<dbReference type="GO" id="GO:0005634">
    <property type="term" value="C:nucleus"/>
    <property type="evidence" value="ECO:0007669"/>
    <property type="project" value="UniProtKB-SubCell"/>
</dbReference>
<evidence type="ECO:0000256" key="4">
    <source>
        <dbReference type="ARBA" id="ARBA00022833"/>
    </source>
</evidence>
<organism evidence="9 10">
    <name type="scientific">Lipomyces starkeyi NRRL Y-11557</name>
    <dbReference type="NCBI Taxonomy" id="675824"/>
    <lineage>
        <taxon>Eukaryota</taxon>
        <taxon>Fungi</taxon>
        <taxon>Dikarya</taxon>
        <taxon>Ascomycota</taxon>
        <taxon>Saccharomycotina</taxon>
        <taxon>Lipomycetes</taxon>
        <taxon>Lipomycetales</taxon>
        <taxon>Lipomycetaceae</taxon>
        <taxon>Lipomyces</taxon>
    </lineage>
</organism>
<evidence type="ECO:0000313" key="9">
    <source>
        <dbReference type="EMBL" id="ODQ69014.1"/>
    </source>
</evidence>
<comment type="subcellular location">
    <subcellularLocation>
        <location evidence="1">Nucleus</location>
    </subcellularLocation>
</comment>
<accession>A0A1E3PUR2</accession>
<dbReference type="OrthoDB" id="5102297at2759"/>
<dbReference type="PROSITE" id="PS50808">
    <property type="entry name" value="ZF_BED"/>
    <property type="match status" value="1"/>
</dbReference>
<sequence>MTSQASDILSQLDGELLEIPDSPIDQLPSSLSQAMSTATATKPKRYSKVWLHTPVGRNDVILNKEGKSIWRCKYCATEYREPGGTTVIANHLKERHNVNISSEWAEKKKASSLEQDEYTKYLLAPVLPEVTDPKLWWLEPTQRKSYPALSIMALDVLSIPAMSAEPERLFSRQKLQLRTAGID</sequence>
<dbReference type="GO" id="GO:0008270">
    <property type="term" value="F:zinc ion binding"/>
    <property type="evidence" value="ECO:0007669"/>
    <property type="project" value="UniProtKB-KW"/>
</dbReference>
<keyword evidence="10" id="KW-1185">Reference proteome</keyword>
<protein>
    <recommendedName>
        <fullName evidence="8">BED-type domain-containing protein</fullName>
    </recommendedName>
</protein>
<evidence type="ECO:0000256" key="1">
    <source>
        <dbReference type="ARBA" id="ARBA00004123"/>
    </source>
</evidence>
<dbReference type="Proteomes" id="UP000094385">
    <property type="component" value="Unassembled WGS sequence"/>
</dbReference>
<keyword evidence="2" id="KW-0479">Metal-binding</keyword>
<evidence type="ECO:0000256" key="3">
    <source>
        <dbReference type="ARBA" id="ARBA00022771"/>
    </source>
</evidence>
<dbReference type="EMBL" id="KV454306">
    <property type="protein sequence ID" value="ODQ69014.1"/>
    <property type="molecule type" value="Genomic_DNA"/>
</dbReference>
<evidence type="ECO:0000313" key="10">
    <source>
        <dbReference type="Proteomes" id="UP000094385"/>
    </source>
</evidence>
<keyword evidence="4" id="KW-0862">Zinc</keyword>